<reference evidence="1" key="2">
    <citation type="submission" date="2023-01" db="EMBL/GenBank/DDBJ databases">
        <title>Draft genome sequence of Litoribrevibacter albus strain NBRC 110071.</title>
        <authorList>
            <person name="Sun Q."/>
            <person name="Mori K."/>
        </authorList>
    </citation>
    <scope>NUCLEOTIDE SEQUENCE</scope>
    <source>
        <strain evidence="1">NBRC 110071</strain>
    </source>
</reference>
<name>A0AA37W847_9GAMM</name>
<dbReference type="InterPro" id="IPR054222">
    <property type="entry name" value="DUF6942"/>
</dbReference>
<dbReference type="Pfam" id="PF22098">
    <property type="entry name" value="DUF6942"/>
    <property type="match status" value="1"/>
</dbReference>
<dbReference type="AlphaFoldDB" id="A0AA37W847"/>
<evidence type="ECO:0000313" key="2">
    <source>
        <dbReference type="Proteomes" id="UP001161389"/>
    </source>
</evidence>
<accession>A0AA37W847</accession>
<evidence type="ECO:0000313" key="1">
    <source>
        <dbReference type="EMBL" id="GLQ31814.1"/>
    </source>
</evidence>
<dbReference type="RefSeq" id="WP_284381543.1">
    <property type="nucleotide sequence ID" value="NZ_BSNM01000014.1"/>
</dbReference>
<organism evidence="1 2">
    <name type="scientific">Litoribrevibacter albus</name>
    <dbReference type="NCBI Taxonomy" id="1473156"/>
    <lineage>
        <taxon>Bacteria</taxon>
        <taxon>Pseudomonadati</taxon>
        <taxon>Pseudomonadota</taxon>
        <taxon>Gammaproteobacteria</taxon>
        <taxon>Oceanospirillales</taxon>
        <taxon>Oceanospirillaceae</taxon>
        <taxon>Litoribrevibacter</taxon>
    </lineage>
</organism>
<dbReference type="Proteomes" id="UP001161389">
    <property type="component" value="Unassembled WGS sequence"/>
</dbReference>
<protein>
    <submittedName>
        <fullName evidence="1">Uncharacterized protein</fullName>
    </submittedName>
</protein>
<reference evidence="1" key="1">
    <citation type="journal article" date="2014" name="Int. J. Syst. Evol. Microbiol.">
        <title>Complete genome sequence of Corynebacterium casei LMG S-19264T (=DSM 44701T), isolated from a smear-ripened cheese.</title>
        <authorList>
            <consortium name="US DOE Joint Genome Institute (JGI-PGF)"/>
            <person name="Walter F."/>
            <person name="Albersmeier A."/>
            <person name="Kalinowski J."/>
            <person name="Ruckert C."/>
        </authorList>
    </citation>
    <scope>NUCLEOTIDE SEQUENCE</scope>
    <source>
        <strain evidence="1">NBRC 110071</strain>
    </source>
</reference>
<gene>
    <name evidence="1" type="ORF">GCM10007876_22930</name>
</gene>
<proteinExistence type="predicted"/>
<keyword evidence="2" id="KW-1185">Reference proteome</keyword>
<dbReference type="EMBL" id="BSNM01000014">
    <property type="protein sequence ID" value="GLQ31814.1"/>
    <property type="molecule type" value="Genomic_DNA"/>
</dbReference>
<sequence>MIIGSSSPQIVVLINHFLPDGSSSLVSTDFVYSLTNEWREQIIVEGGNNWRKIFNIYAKLAFSLDIEVNETKTWQDYRDQHLLNSEGAFQLVCLGDASLKTYLQGISDQTVVLITGKKCAESVGLLDDAHWLDRDFAQVIGTRWLVCPYFDYRQLSNIKLERLVELIHDRINSTE</sequence>
<comment type="caution">
    <text evidence="1">The sequence shown here is derived from an EMBL/GenBank/DDBJ whole genome shotgun (WGS) entry which is preliminary data.</text>
</comment>